<dbReference type="RefSeq" id="WP_201158401.1">
    <property type="nucleotide sequence ID" value="NZ_NHSD01000316.1"/>
</dbReference>
<dbReference type="InterPro" id="IPR002933">
    <property type="entry name" value="Peptidase_M20"/>
</dbReference>
<dbReference type="EMBL" id="NHSD01000316">
    <property type="protein sequence ID" value="MBK5928638.1"/>
    <property type="molecule type" value="Genomic_DNA"/>
</dbReference>
<dbReference type="PANTHER" id="PTHR43808">
    <property type="entry name" value="ACETYLORNITHINE DEACETYLASE"/>
    <property type="match status" value="1"/>
</dbReference>
<evidence type="ECO:0000313" key="4">
    <source>
        <dbReference type="EMBL" id="MBK5928638.1"/>
    </source>
</evidence>
<dbReference type="GO" id="GO:0016787">
    <property type="term" value="F:hydrolase activity"/>
    <property type="evidence" value="ECO:0007669"/>
    <property type="project" value="UniProtKB-KW"/>
</dbReference>
<protein>
    <submittedName>
        <fullName evidence="4">Peptidase</fullName>
    </submittedName>
</protein>
<dbReference type="Pfam" id="PF01546">
    <property type="entry name" value="Peptidase_M20"/>
    <property type="match status" value="1"/>
</dbReference>
<keyword evidence="1" id="KW-0479">Metal-binding</keyword>
<dbReference type="SUPFAM" id="SSF55031">
    <property type="entry name" value="Bacterial exopeptidase dimerisation domain"/>
    <property type="match status" value="1"/>
</dbReference>
<dbReference type="Proteomes" id="UP000706333">
    <property type="component" value="Unassembled WGS sequence"/>
</dbReference>
<feature type="domain" description="Peptidase M20 dimerisation" evidence="3">
    <location>
        <begin position="192"/>
        <end position="317"/>
    </location>
</feature>
<sequence>MSDTTEQALLARIDADRAEIVQFLQDFLRERTPNPPGDTRGAAAFIRRFLDAHGLPHRVVSPHPEMPNIVGTWEGGLPGRHLVLNGHIDVFPVDPDDPRWIVDPWNGDIRGDKIYGRGACDMKAGTTASIFTYAYLYPLRDRLRGKLTLTCVSDEETFGPWGARYLIENEPEVLGDCVLNGEPSSSFTIRFAEKGNLWLRLQVETTGAHGAYIHATRSASKIAMEIAHRLEAVCDIRTPLPNALAKAVADAHEATDIAMGEGAADTVPRITLNVGQIHSGLKVNMIPGFADMELDFRLPPGTTRETVWQKITDILADYPDARLHEIGHAAPSHCDPNGEMVEILQDTVEALQGHRPVPVVSLGGTDARLWRWRNIPAYVYGPFPHGMGGANEHVDVEEFLHIVRTHILAAYRYLSREA</sequence>
<name>A0A934TP37_9RHOB</name>
<gene>
    <name evidence="4" type="ORF">CCR87_15085</name>
</gene>
<keyword evidence="5" id="KW-1185">Reference proteome</keyword>
<accession>A0A934TP37</accession>
<dbReference type="GO" id="GO:0046872">
    <property type="term" value="F:metal ion binding"/>
    <property type="evidence" value="ECO:0007669"/>
    <property type="project" value="UniProtKB-KW"/>
</dbReference>
<organism evidence="4 5">
    <name type="scientific">Rhodobaculum claviforme</name>
    <dbReference type="NCBI Taxonomy" id="1549854"/>
    <lineage>
        <taxon>Bacteria</taxon>
        <taxon>Pseudomonadati</taxon>
        <taxon>Pseudomonadota</taxon>
        <taxon>Alphaproteobacteria</taxon>
        <taxon>Rhodobacterales</taxon>
        <taxon>Paracoccaceae</taxon>
        <taxon>Rhodobaculum</taxon>
    </lineage>
</organism>
<dbReference type="Pfam" id="PF07687">
    <property type="entry name" value="M20_dimer"/>
    <property type="match status" value="1"/>
</dbReference>
<evidence type="ECO:0000256" key="1">
    <source>
        <dbReference type="ARBA" id="ARBA00022723"/>
    </source>
</evidence>
<dbReference type="AlphaFoldDB" id="A0A934TP37"/>
<keyword evidence="2" id="KW-0378">Hydrolase</keyword>
<dbReference type="InterPro" id="IPR050072">
    <property type="entry name" value="Peptidase_M20A"/>
</dbReference>
<evidence type="ECO:0000313" key="5">
    <source>
        <dbReference type="Proteomes" id="UP000706333"/>
    </source>
</evidence>
<dbReference type="InterPro" id="IPR011650">
    <property type="entry name" value="Peptidase_M20_dimer"/>
</dbReference>
<evidence type="ECO:0000259" key="3">
    <source>
        <dbReference type="Pfam" id="PF07687"/>
    </source>
</evidence>
<dbReference type="Gene3D" id="3.30.70.360">
    <property type="match status" value="1"/>
</dbReference>
<dbReference type="Gene3D" id="3.40.630.10">
    <property type="entry name" value="Zn peptidases"/>
    <property type="match status" value="2"/>
</dbReference>
<dbReference type="SUPFAM" id="SSF53187">
    <property type="entry name" value="Zn-dependent exopeptidases"/>
    <property type="match status" value="1"/>
</dbReference>
<dbReference type="InterPro" id="IPR036264">
    <property type="entry name" value="Bact_exopeptidase_dim_dom"/>
</dbReference>
<proteinExistence type="predicted"/>
<evidence type="ECO:0000256" key="2">
    <source>
        <dbReference type="ARBA" id="ARBA00022801"/>
    </source>
</evidence>
<dbReference type="PANTHER" id="PTHR43808:SF32">
    <property type="entry name" value="ARGE_DAPE-RELATED DEACYLASE"/>
    <property type="match status" value="1"/>
</dbReference>
<reference evidence="4" key="2">
    <citation type="journal article" date="2020" name="Microorganisms">
        <title>Osmotic Adaptation and Compatible Solute Biosynthesis of Phototrophic Bacteria as Revealed from Genome Analyses.</title>
        <authorList>
            <person name="Imhoff J.F."/>
            <person name="Rahn T."/>
            <person name="Kunzel S."/>
            <person name="Keller A."/>
            <person name="Neulinger S.C."/>
        </authorList>
    </citation>
    <scope>NUCLEOTIDE SEQUENCE</scope>
    <source>
        <strain evidence="4">LMG 28126</strain>
    </source>
</reference>
<reference evidence="4" key="1">
    <citation type="submission" date="2017-05" db="EMBL/GenBank/DDBJ databases">
        <authorList>
            <person name="Imhoff J.F."/>
            <person name="Rahn T."/>
            <person name="Kuenzel S."/>
            <person name="Neulinger S.C."/>
        </authorList>
    </citation>
    <scope>NUCLEOTIDE SEQUENCE</scope>
    <source>
        <strain evidence="4">LMG 28126</strain>
    </source>
</reference>
<comment type="caution">
    <text evidence="4">The sequence shown here is derived from an EMBL/GenBank/DDBJ whole genome shotgun (WGS) entry which is preliminary data.</text>
</comment>